<dbReference type="Proteomes" id="UP001608902">
    <property type="component" value="Unassembled WGS sequence"/>
</dbReference>
<dbReference type="EMBL" id="JBGFUD010012267">
    <property type="protein sequence ID" value="MFH4983437.1"/>
    <property type="molecule type" value="Genomic_DNA"/>
</dbReference>
<comment type="caution">
    <text evidence="1">The sequence shown here is derived from an EMBL/GenBank/DDBJ whole genome shotgun (WGS) entry which is preliminary data.</text>
</comment>
<gene>
    <name evidence="1" type="ORF">AB6A40_010146</name>
</gene>
<accession>A0ABD6F267</accession>
<sequence length="120" mass="13379">MGNICNDIYTQLVKLFTDMQQPKFREIQRLMLPVVAKSEKFRDEDKGSGNIGIMVEVVASDGKLWKKKVTDPLETVQQDSDVQGMRSQGNKQPSPIYLFVHIANCSQSSSEIDLASITSG</sequence>
<evidence type="ECO:0000313" key="1">
    <source>
        <dbReference type="EMBL" id="MFH4983437.1"/>
    </source>
</evidence>
<evidence type="ECO:0000313" key="2">
    <source>
        <dbReference type="Proteomes" id="UP001608902"/>
    </source>
</evidence>
<keyword evidence="2" id="KW-1185">Reference proteome</keyword>
<proteinExistence type="predicted"/>
<reference evidence="1 2" key="1">
    <citation type="submission" date="2024-08" db="EMBL/GenBank/DDBJ databases">
        <title>Gnathostoma spinigerum genome.</title>
        <authorList>
            <person name="Gonzalez-Bertolin B."/>
            <person name="Monzon S."/>
            <person name="Zaballos A."/>
            <person name="Jimenez P."/>
            <person name="Dekumyoy P."/>
            <person name="Varona S."/>
            <person name="Cuesta I."/>
            <person name="Sumanam S."/>
            <person name="Adisakwattana P."/>
            <person name="Gasser R.B."/>
            <person name="Hernandez-Gonzalez A."/>
            <person name="Young N.D."/>
            <person name="Perteguer M.J."/>
        </authorList>
    </citation>
    <scope>NUCLEOTIDE SEQUENCE [LARGE SCALE GENOMIC DNA]</scope>
    <source>
        <strain evidence="1">AL3</strain>
        <tissue evidence="1">Liver</tissue>
    </source>
</reference>
<protein>
    <submittedName>
        <fullName evidence="1">Uncharacterized protein</fullName>
    </submittedName>
</protein>
<dbReference type="AlphaFoldDB" id="A0ABD6F267"/>
<organism evidence="1 2">
    <name type="scientific">Gnathostoma spinigerum</name>
    <dbReference type="NCBI Taxonomy" id="75299"/>
    <lineage>
        <taxon>Eukaryota</taxon>
        <taxon>Metazoa</taxon>
        <taxon>Ecdysozoa</taxon>
        <taxon>Nematoda</taxon>
        <taxon>Chromadorea</taxon>
        <taxon>Rhabditida</taxon>
        <taxon>Spirurina</taxon>
        <taxon>Gnathostomatomorpha</taxon>
        <taxon>Gnathostomatoidea</taxon>
        <taxon>Gnathostomatidae</taxon>
        <taxon>Gnathostoma</taxon>
    </lineage>
</organism>
<name>A0ABD6F267_9BILA</name>